<evidence type="ECO:0000313" key="3">
    <source>
        <dbReference type="Proteomes" id="UP000828412"/>
    </source>
</evidence>
<dbReference type="Pfam" id="PF14216">
    <property type="entry name" value="DUF4326"/>
    <property type="match status" value="1"/>
</dbReference>
<accession>A0AAE9BNM4</accession>
<gene>
    <name evidence="2" type="primary">112</name>
    <name evidence="2" type="ORF">M51_112</name>
</gene>
<evidence type="ECO:0000313" key="2">
    <source>
        <dbReference type="EMBL" id="UAV89694.1"/>
    </source>
</evidence>
<dbReference type="KEGG" id="vg:80266343"/>
<keyword evidence="3" id="KW-1185">Reference proteome</keyword>
<dbReference type="EMBL" id="MZ826350">
    <property type="protein sequence ID" value="UAV89694.1"/>
    <property type="molecule type" value="Genomic_DNA"/>
</dbReference>
<organism evidence="2 3">
    <name type="scientific">Pseudomonas phage M5.1</name>
    <dbReference type="NCBI Taxonomy" id="2873460"/>
    <lineage>
        <taxon>Viruses</taxon>
        <taxon>Duplodnaviria</taxon>
        <taxon>Heunggongvirae</taxon>
        <taxon>Uroviricota</taxon>
        <taxon>Caudoviricetes</taxon>
        <taxon>Vandenendeviridae</taxon>
        <taxon>Gorskivirinae</taxon>
        <taxon>Kremarvirus</taxon>
        <taxon>Kremarvirus M51</taxon>
    </lineage>
</organism>
<evidence type="ECO:0000259" key="1">
    <source>
        <dbReference type="Pfam" id="PF14216"/>
    </source>
</evidence>
<name>A0AAE9BNM4_9CAUD</name>
<dbReference type="InterPro" id="IPR025475">
    <property type="entry name" value="DUF4326"/>
</dbReference>
<reference evidence="2 3" key="1">
    <citation type="submission" date="2021-08" db="EMBL/GenBank/DDBJ databases">
        <authorList>
            <person name="DeCurzio J.M.K."/>
            <person name="Krukonis G.P."/>
            <person name="Delesalle V.A."/>
        </authorList>
    </citation>
    <scope>NUCLEOTIDE SEQUENCE [LARGE SCALE GENOMIC DNA]</scope>
</reference>
<dbReference type="GeneID" id="80266343"/>
<feature type="domain" description="DUF4326" evidence="1">
    <location>
        <begin position="12"/>
        <end position="93"/>
    </location>
</feature>
<sequence length="103" mass="11727">MCQVVNVRKVDKSDPDVVYIGRGSIWGNPYSHKTGTKALYKVASVSEAIQAYRKHLWRQIHSGEITIQMLKELDGKRLACYCSPNPCHGNIIKRAVQWAKEQK</sequence>
<dbReference type="RefSeq" id="YP_010766645.1">
    <property type="nucleotide sequence ID" value="NC_073680.1"/>
</dbReference>
<protein>
    <recommendedName>
        <fullName evidence="1">DUF4326 domain-containing protein</fullName>
    </recommendedName>
</protein>
<dbReference type="Proteomes" id="UP000828412">
    <property type="component" value="Segment"/>
</dbReference>
<proteinExistence type="predicted"/>